<evidence type="ECO:0000256" key="1">
    <source>
        <dbReference type="ARBA" id="ARBA00004141"/>
    </source>
</evidence>
<feature type="transmembrane region" description="Helical" evidence="5">
    <location>
        <begin position="12"/>
        <end position="31"/>
    </location>
</feature>
<dbReference type="EMBL" id="SMCO01000001">
    <property type="protein sequence ID" value="TCV90504.1"/>
    <property type="molecule type" value="Genomic_DNA"/>
</dbReference>
<dbReference type="GO" id="GO:0005886">
    <property type="term" value="C:plasma membrane"/>
    <property type="evidence" value="ECO:0007669"/>
    <property type="project" value="UniProtKB-SubCell"/>
</dbReference>
<evidence type="ECO:0000256" key="4">
    <source>
        <dbReference type="ARBA" id="ARBA00023136"/>
    </source>
</evidence>
<keyword evidence="7" id="KW-1185">Reference proteome</keyword>
<reference evidence="6 7" key="1">
    <citation type="submission" date="2019-03" db="EMBL/GenBank/DDBJ databases">
        <title>Genomic Encyclopedia of Type Strains, Phase IV (KMG-IV): sequencing the most valuable type-strain genomes for metagenomic binning, comparative biology and taxonomic classification.</title>
        <authorList>
            <person name="Goeker M."/>
        </authorList>
    </citation>
    <scope>NUCLEOTIDE SEQUENCE [LARGE SCALE GENOMIC DNA]</scope>
    <source>
        <strain evidence="6 7">DSM 100309</strain>
    </source>
</reference>
<keyword evidence="4 5" id="KW-0472">Membrane</keyword>
<feature type="transmembrane region" description="Helical" evidence="5">
    <location>
        <begin position="154"/>
        <end position="173"/>
    </location>
</feature>
<dbReference type="PANTHER" id="PTHR43701">
    <property type="entry name" value="MEMBRANE TRANSPORTER PROTEIN MJ0441-RELATED"/>
    <property type="match status" value="1"/>
</dbReference>
<keyword evidence="2 5" id="KW-0812">Transmembrane</keyword>
<evidence type="ECO:0000256" key="2">
    <source>
        <dbReference type="ARBA" id="ARBA00022692"/>
    </source>
</evidence>
<feature type="transmembrane region" description="Helical" evidence="5">
    <location>
        <begin position="115"/>
        <end position="133"/>
    </location>
</feature>
<feature type="transmembrane region" description="Helical" evidence="5">
    <location>
        <begin position="317"/>
        <end position="338"/>
    </location>
</feature>
<accession>A0A4R3YHN2</accession>
<evidence type="ECO:0000256" key="3">
    <source>
        <dbReference type="ARBA" id="ARBA00022989"/>
    </source>
</evidence>
<comment type="caution">
    <text evidence="6">The sequence shown here is derived from an EMBL/GenBank/DDBJ whole genome shotgun (WGS) entry which is preliminary data.</text>
</comment>
<dbReference type="PANTHER" id="PTHR43701:SF12">
    <property type="entry name" value="MEMBRANE TRANSPORTER PROTEIN YTNM-RELATED"/>
    <property type="match status" value="1"/>
</dbReference>
<gene>
    <name evidence="6" type="ORF">EDC63_101477</name>
</gene>
<dbReference type="OrthoDB" id="9792500at2"/>
<name>A0A4R3YHN2_9PROT</name>
<feature type="transmembrane region" description="Helical" evidence="5">
    <location>
        <begin position="37"/>
        <end position="59"/>
    </location>
</feature>
<proteinExistence type="inferred from homology"/>
<evidence type="ECO:0000313" key="6">
    <source>
        <dbReference type="EMBL" id="TCV90504.1"/>
    </source>
</evidence>
<sequence length="358" mass="37835">MEGLNFIDLNVTNVLFLLIVGFVGGMVSGFIGSGGAFVLTPAMMSLGVPGIVAVASNMCHKFPKALVGALKRAKYGQVDLKLGLVMGASAEAGVLYGAHIQESIKKAFGDAGSNLYVSVAFVIVLAVVGGYVMRDAIKIYRSGATDEEEKKGSLAKWVQSVYIPGTMVYFPSIKAKISVLFTIPLGFATGLLAATIAVGGFIGVPSMMYVLGVPSMMASATELVIAFVMGVGGTIKFAWGGYVDIRLAMIILAGSLFGIHLGAIGTTYVKPYMIKVVMGVIMITVLFSRAFVIPVYLSQLHMIAPMADENMALLKNISLGVMILALLLGAGIVLFALWQGMRDHKRQTKVLQEAMATD</sequence>
<feature type="transmembrane region" description="Helical" evidence="5">
    <location>
        <begin position="80"/>
        <end position="100"/>
    </location>
</feature>
<organism evidence="6 7">
    <name type="scientific">Sulfurirhabdus autotrophica</name>
    <dbReference type="NCBI Taxonomy" id="1706046"/>
    <lineage>
        <taxon>Bacteria</taxon>
        <taxon>Pseudomonadati</taxon>
        <taxon>Pseudomonadota</taxon>
        <taxon>Betaproteobacteria</taxon>
        <taxon>Nitrosomonadales</taxon>
        <taxon>Sulfuricellaceae</taxon>
        <taxon>Sulfurirhabdus</taxon>
    </lineage>
</organism>
<comment type="similarity">
    <text evidence="5">Belongs to the 4-toluene sulfonate uptake permease (TSUP) (TC 2.A.102) family.</text>
</comment>
<feature type="transmembrane region" description="Helical" evidence="5">
    <location>
        <begin position="179"/>
        <end position="204"/>
    </location>
</feature>
<keyword evidence="3 5" id="KW-1133">Transmembrane helix</keyword>
<dbReference type="RefSeq" id="WP_124947563.1">
    <property type="nucleotide sequence ID" value="NZ_BHVT01000073.1"/>
</dbReference>
<dbReference type="Proteomes" id="UP000295367">
    <property type="component" value="Unassembled WGS sequence"/>
</dbReference>
<feature type="transmembrane region" description="Helical" evidence="5">
    <location>
        <begin position="216"/>
        <end position="239"/>
    </location>
</feature>
<dbReference type="InterPro" id="IPR051598">
    <property type="entry name" value="TSUP/Inactive_protease-like"/>
</dbReference>
<dbReference type="AlphaFoldDB" id="A0A4R3YHN2"/>
<comment type="subcellular location">
    <subcellularLocation>
        <location evidence="5">Cell membrane</location>
        <topology evidence="5">Multi-pass membrane protein</topology>
    </subcellularLocation>
    <subcellularLocation>
        <location evidence="1">Membrane</location>
        <topology evidence="1">Multi-pass membrane protein</topology>
    </subcellularLocation>
</comment>
<dbReference type="Pfam" id="PF01925">
    <property type="entry name" value="TauE"/>
    <property type="match status" value="1"/>
</dbReference>
<evidence type="ECO:0000313" key="7">
    <source>
        <dbReference type="Proteomes" id="UP000295367"/>
    </source>
</evidence>
<evidence type="ECO:0000256" key="5">
    <source>
        <dbReference type="RuleBase" id="RU363041"/>
    </source>
</evidence>
<keyword evidence="5" id="KW-1003">Cell membrane</keyword>
<feature type="transmembrane region" description="Helical" evidence="5">
    <location>
        <begin position="276"/>
        <end position="297"/>
    </location>
</feature>
<dbReference type="InterPro" id="IPR002781">
    <property type="entry name" value="TM_pro_TauE-like"/>
</dbReference>
<feature type="transmembrane region" description="Helical" evidence="5">
    <location>
        <begin position="245"/>
        <end position="264"/>
    </location>
</feature>
<comment type="caution">
    <text evidence="5">Lacks conserved residue(s) required for the propagation of feature annotation.</text>
</comment>
<protein>
    <recommendedName>
        <fullName evidence="5">Probable membrane transporter protein</fullName>
    </recommendedName>
</protein>